<name>A0A927BWD8_9BACL</name>
<dbReference type="Proteomes" id="UP000621560">
    <property type="component" value="Unassembled WGS sequence"/>
</dbReference>
<dbReference type="EMBL" id="JACXIZ010000027">
    <property type="protein sequence ID" value="MBD2846724.1"/>
    <property type="molecule type" value="Genomic_DNA"/>
</dbReference>
<evidence type="ECO:0000256" key="3">
    <source>
        <dbReference type="ARBA" id="ARBA00023002"/>
    </source>
</evidence>
<evidence type="ECO:0000256" key="2">
    <source>
        <dbReference type="ARBA" id="ARBA00022723"/>
    </source>
</evidence>
<dbReference type="GO" id="GO:0016491">
    <property type="term" value="F:oxidoreductase activity"/>
    <property type="evidence" value="ECO:0007669"/>
    <property type="project" value="UniProtKB-KW"/>
</dbReference>
<keyword evidence="4" id="KW-0408">Iron</keyword>
<keyword evidence="3" id="KW-0560">Oxidoreductase</keyword>
<accession>A0A927BWD8</accession>
<dbReference type="Gene3D" id="3.50.50.60">
    <property type="entry name" value="FAD/NAD(P)-binding domain"/>
    <property type="match status" value="1"/>
</dbReference>
<evidence type="ECO:0000313" key="7">
    <source>
        <dbReference type="Proteomes" id="UP000621560"/>
    </source>
</evidence>
<proteinExistence type="predicted"/>
<evidence type="ECO:0000313" key="6">
    <source>
        <dbReference type="EMBL" id="MBD2846724.1"/>
    </source>
</evidence>
<dbReference type="RefSeq" id="WP_190919377.1">
    <property type="nucleotide sequence ID" value="NZ_JACXIZ010000027.1"/>
</dbReference>
<dbReference type="GO" id="GO:0046872">
    <property type="term" value="F:metal ion binding"/>
    <property type="evidence" value="ECO:0007669"/>
    <property type="project" value="UniProtKB-KW"/>
</dbReference>
<organism evidence="6 7">
    <name type="scientific">Paenibacillus sabuli</name>
    <dbReference type="NCBI Taxonomy" id="2772509"/>
    <lineage>
        <taxon>Bacteria</taxon>
        <taxon>Bacillati</taxon>
        <taxon>Bacillota</taxon>
        <taxon>Bacilli</taxon>
        <taxon>Bacillales</taxon>
        <taxon>Paenibacillaceae</taxon>
        <taxon>Paenibacillus</taxon>
    </lineage>
</organism>
<dbReference type="PANTHER" id="PTHR43498">
    <property type="entry name" value="FERREDOXIN:COB-COM HETERODISULFIDE REDUCTASE SUBUNIT A"/>
    <property type="match status" value="1"/>
</dbReference>
<evidence type="ECO:0000256" key="4">
    <source>
        <dbReference type="ARBA" id="ARBA00023004"/>
    </source>
</evidence>
<keyword evidence="5" id="KW-0411">Iron-sulfur</keyword>
<evidence type="ECO:0000256" key="5">
    <source>
        <dbReference type="ARBA" id="ARBA00023014"/>
    </source>
</evidence>
<keyword evidence="2" id="KW-0479">Metal-binding</keyword>
<comment type="caution">
    <text evidence="6">The sequence shown here is derived from an EMBL/GenBank/DDBJ whole genome shotgun (WGS) entry which is preliminary data.</text>
</comment>
<dbReference type="GO" id="GO:0051539">
    <property type="term" value="F:4 iron, 4 sulfur cluster binding"/>
    <property type="evidence" value="ECO:0007669"/>
    <property type="project" value="UniProtKB-KW"/>
</dbReference>
<evidence type="ECO:0000256" key="1">
    <source>
        <dbReference type="ARBA" id="ARBA00022485"/>
    </source>
</evidence>
<keyword evidence="1" id="KW-0004">4Fe-4S</keyword>
<protein>
    <submittedName>
        <fullName evidence="6">FAD-dependent oxidoreductase</fullName>
    </submittedName>
</protein>
<keyword evidence="7" id="KW-1185">Reference proteome</keyword>
<dbReference type="SUPFAM" id="SSF51905">
    <property type="entry name" value="FAD/NAD(P)-binding domain"/>
    <property type="match status" value="1"/>
</dbReference>
<dbReference type="InterPro" id="IPR036188">
    <property type="entry name" value="FAD/NAD-bd_sf"/>
</dbReference>
<dbReference type="PANTHER" id="PTHR43498:SF1">
    <property type="entry name" value="COB--COM HETERODISULFIDE REDUCTASE IRON-SULFUR SUBUNIT A"/>
    <property type="match status" value="1"/>
</dbReference>
<sequence length="614" mass="66425">MKYVNHAQPQLLLPVESVAGPAERYDVIVAGTDPEGVVAAISAARNGLTVLLVEQGRRDRLGGLMTVGWLNTLDFNYAPEQQRLLSLLRGPRLLNGGIFEEWYAKVEGSSFDTISAANAFYEMVQNEPNIDLLMHVRSMEPLTEAGRDGRSRVRGMRLALADGTTAQPQARTVIDATQDGDIAAAAGAPYTVGREDIGDPEARMVATLVFRMSGVTQDVWEQLGDYPDTEMDRMSIWGYNEASAYPSSDPERVKIRGLNIGRQNDGTILINAMHLYGIDPLDPASVAQGLERGHREAPRIAAYLRERFPAFATLEYAGTADELYIRESRHIRGEYRLRLSDLLANRDFDDAIAYGSYPVDIQSSSDGSGGTILMNPEQYGVPLRCLIPLAVDDLLVVGRAASFDSVPHGSARVIPLGMATGEAAGAAAELAMERGLGYRELAADPEAVRELRRRLTAQGMKLEAEQLDPPGYTQHKAYPGLVAAASLALTSGSYTNDAWQLDEPSNVQRFINALRRVGSVHQEAFAGDVTSGVISTDPAQWPKLALTLDQAARLVLAATGHELQDEGAAAQTVELGLIAAETLAHVADPEQLTNGDVFLLIRDLAAGQLGMTFE</sequence>
<gene>
    <name evidence="6" type="ORF">IDH44_16125</name>
</gene>
<reference evidence="6" key="1">
    <citation type="submission" date="2020-09" db="EMBL/GenBank/DDBJ databases">
        <title>A novel bacterium of genus Paenibacillus, isolated from South China Sea.</title>
        <authorList>
            <person name="Huang H."/>
            <person name="Mo K."/>
            <person name="Hu Y."/>
        </authorList>
    </citation>
    <scope>NUCLEOTIDE SEQUENCE</scope>
    <source>
        <strain evidence="6">IB182496</strain>
    </source>
</reference>
<dbReference type="Pfam" id="PF12831">
    <property type="entry name" value="FAD_oxidored"/>
    <property type="match status" value="1"/>
</dbReference>
<dbReference type="AlphaFoldDB" id="A0A927BWD8"/>
<dbReference type="InterPro" id="IPR039650">
    <property type="entry name" value="HdrA-like"/>
</dbReference>